<keyword evidence="5" id="KW-1133">Transmembrane helix</keyword>
<evidence type="ECO:0000313" key="7">
    <source>
        <dbReference type="EMBL" id="TXK64942.1"/>
    </source>
</evidence>
<protein>
    <recommendedName>
        <fullName evidence="9">Sodium:proton antiporter</fullName>
    </recommendedName>
</protein>
<evidence type="ECO:0000256" key="4">
    <source>
        <dbReference type="ARBA" id="ARBA00022692"/>
    </source>
</evidence>
<reference evidence="7 8" key="1">
    <citation type="submission" date="2019-08" db="EMBL/GenBank/DDBJ databases">
        <authorList>
            <person name="Karlyshev A.V."/>
        </authorList>
    </citation>
    <scope>NUCLEOTIDE SEQUENCE [LARGE SCALE GENOMIC DNA]</scope>
    <source>
        <strain evidence="7 8">Alg18-2.2</strain>
    </source>
</reference>
<dbReference type="OrthoDB" id="9807187at2"/>
<keyword evidence="3" id="KW-1003">Cell membrane</keyword>
<dbReference type="Pfam" id="PF01899">
    <property type="entry name" value="MNHE"/>
    <property type="match status" value="1"/>
</dbReference>
<accession>A0A5C8KVZ0</accession>
<dbReference type="PANTHER" id="PTHR34584:SF1">
    <property type="entry name" value="NA(+)_H(+) ANTIPORTER SUBUNIT E1"/>
    <property type="match status" value="1"/>
</dbReference>
<keyword evidence="4" id="KW-0812">Transmembrane</keyword>
<dbReference type="InterPro" id="IPR002758">
    <property type="entry name" value="Cation_antiport_E"/>
</dbReference>
<evidence type="ECO:0000256" key="2">
    <source>
        <dbReference type="ARBA" id="ARBA00006228"/>
    </source>
</evidence>
<proteinExistence type="inferred from homology"/>
<dbReference type="PANTHER" id="PTHR34584">
    <property type="entry name" value="NA(+)/H(+) ANTIPORTER SUBUNIT E1"/>
    <property type="match status" value="1"/>
</dbReference>
<dbReference type="AlphaFoldDB" id="A0A5C8KVZ0"/>
<gene>
    <name evidence="7" type="ORF">FU658_03745</name>
</gene>
<sequence length="113" mass="13109">MTWLLTGVRLLLRFLWQVVTSGITTSWSIVRPGRRLVPGLIRMRYDNLSEFGVTVLGCMITLTPGTTTIDIDTERQELLLHLLDASHPVRTIEKIRKQFEAPLQYMYPDRRPK</sequence>
<evidence type="ECO:0000256" key="3">
    <source>
        <dbReference type="ARBA" id="ARBA00022475"/>
    </source>
</evidence>
<evidence type="ECO:0000256" key="1">
    <source>
        <dbReference type="ARBA" id="ARBA00004651"/>
    </source>
</evidence>
<evidence type="ECO:0000313" key="8">
    <source>
        <dbReference type="Proteomes" id="UP000321248"/>
    </source>
</evidence>
<dbReference type="GO" id="GO:0005886">
    <property type="term" value="C:plasma membrane"/>
    <property type="evidence" value="ECO:0007669"/>
    <property type="project" value="UniProtKB-SubCell"/>
</dbReference>
<comment type="caution">
    <text evidence="7">The sequence shown here is derived from an EMBL/GenBank/DDBJ whole genome shotgun (WGS) entry which is preliminary data.</text>
</comment>
<dbReference type="RefSeq" id="WP_147890862.1">
    <property type="nucleotide sequence ID" value="NZ_VRTS01000002.1"/>
</dbReference>
<evidence type="ECO:0000256" key="5">
    <source>
        <dbReference type="ARBA" id="ARBA00022989"/>
    </source>
</evidence>
<organism evidence="7 8">
    <name type="scientific">Alkalisalibacterium limincola</name>
    <dbReference type="NCBI Taxonomy" id="2699169"/>
    <lineage>
        <taxon>Bacteria</taxon>
        <taxon>Pseudomonadati</taxon>
        <taxon>Pseudomonadota</taxon>
        <taxon>Gammaproteobacteria</taxon>
        <taxon>Lysobacterales</taxon>
        <taxon>Lysobacteraceae</taxon>
        <taxon>Alkalisalibacterium</taxon>
    </lineage>
</organism>
<evidence type="ECO:0000256" key="6">
    <source>
        <dbReference type="ARBA" id="ARBA00023136"/>
    </source>
</evidence>
<comment type="similarity">
    <text evidence="2">Belongs to the CPA3 antiporters (TC 2.A.63) subunit E family.</text>
</comment>
<dbReference type="Proteomes" id="UP000321248">
    <property type="component" value="Unassembled WGS sequence"/>
</dbReference>
<dbReference type="GO" id="GO:0008324">
    <property type="term" value="F:monoatomic cation transmembrane transporter activity"/>
    <property type="evidence" value="ECO:0007669"/>
    <property type="project" value="InterPro"/>
</dbReference>
<keyword evidence="8" id="KW-1185">Reference proteome</keyword>
<comment type="subcellular location">
    <subcellularLocation>
        <location evidence="1">Cell membrane</location>
        <topology evidence="1">Multi-pass membrane protein</topology>
    </subcellularLocation>
</comment>
<name>A0A5C8KVZ0_9GAMM</name>
<keyword evidence="6" id="KW-0472">Membrane</keyword>
<dbReference type="EMBL" id="VRTS01000002">
    <property type="protein sequence ID" value="TXK64942.1"/>
    <property type="molecule type" value="Genomic_DNA"/>
</dbReference>
<evidence type="ECO:0008006" key="9">
    <source>
        <dbReference type="Google" id="ProtNLM"/>
    </source>
</evidence>